<feature type="active site" description="Charge relay system" evidence="14">
    <location>
        <position position="120"/>
    </location>
</feature>
<evidence type="ECO:0000256" key="14">
    <source>
        <dbReference type="PIRSR" id="PIRSR611782-1"/>
    </source>
</evidence>
<evidence type="ECO:0000256" key="15">
    <source>
        <dbReference type="PIRSR" id="PIRSR611782-2"/>
    </source>
</evidence>
<dbReference type="CDD" id="cd10839">
    <property type="entry name" value="cpPDZ1_DegP-like"/>
    <property type="match status" value="1"/>
</dbReference>
<feature type="binding site" evidence="15">
    <location>
        <begin position="222"/>
        <end position="224"/>
    </location>
    <ligand>
        <name>substrate</name>
    </ligand>
</feature>
<dbReference type="FunFam" id="2.40.10.120:FF:000007">
    <property type="entry name" value="Periplasmic serine endoprotease DegP-like"/>
    <property type="match status" value="1"/>
</dbReference>
<evidence type="ECO:0000256" key="1">
    <source>
        <dbReference type="ARBA" id="ARBA00001772"/>
    </source>
</evidence>
<evidence type="ECO:0000256" key="16">
    <source>
        <dbReference type="SAM" id="SignalP"/>
    </source>
</evidence>
<proteinExistence type="inferred from homology"/>
<dbReference type="PROSITE" id="PS50106">
    <property type="entry name" value="PDZ"/>
    <property type="match status" value="2"/>
</dbReference>
<evidence type="ECO:0000313" key="18">
    <source>
        <dbReference type="EMBL" id="MSU88723.1"/>
    </source>
</evidence>
<evidence type="ECO:0000256" key="13">
    <source>
        <dbReference type="ARBA" id="ARBA00032850"/>
    </source>
</evidence>
<dbReference type="Gene3D" id="2.40.10.120">
    <property type="match status" value="1"/>
</dbReference>
<dbReference type="GO" id="GO:0004252">
    <property type="term" value="F:serine-type endopeptidase activity"/>
    <property type="evidence" value="ECO:0007669"/>
    <property type="project" value="InterPro"/>
</dbReference>
<keyword evidence="11" id="KW-0720">Serine protease</keyword>
<dbReference type="GO" id="GO:0006508">
    <property type="term" value="P:proteolysis"/>
    <property type="evidence" value="ECO:0007669"/>
    <property type="project" value="UniProtKB-KW"/>
</dbReference>
<dbReference type="RefSeq" id="WP_154445039.1">
    <property type="nucleotide sequence ID" value="NZ_WIND01000002.1"/>
</dbReference>
<keyword evidence="12" id="KW-0346">Stress response</keyword>
<protein>
    <recommendedName>
        <fullName evidence="5">Probable periplasmic serine endoprotease DegP-like</fullName>
        <ecNumber evidence="4">3.4.21.107</ecNumber>
    </recommendedName>
    <alternativeName>
        <fullName evidence="13">Protease Do</fullName>
    </alternativeName>
</protein>
<dbReference type="Pfam" id="PF13365">
    <property type="entry name" value="Trypsin_2"/>
    <property type="match status" value="1"/>
</dbReference>
<evidence type="ECO:0000256" key="10">
    <source>
        <dbReference type="ARBA" id="ARBA00022801"/>
    </source>
</evidence>
<dbReference type="InterPro" id="IPR001940">
    <property type="entry name" value="Peptidase_S1C"/>
</dbReference>
<reference evidence="18 19" key="1">
    <citation type="submission" date="2019-10" db="EMBL/GenBank/DDBJ databases">
        <title>Cognatihalovulum marinum gen. nov. sp. nov., a new member of the family Rhodobacteraceae isolated from deep seawater of the Northwest Indian Ocean.</title>
        <authorList>
            <person name="Ruan C."/>
            <person name="Wang J."/>
            <person name="Zheng X."/>
            <person name="Song L."/>
            <person name="Zhu Y."/>
            <person name="Huang Y."/>
            <person name="Lu Z."/>
            <person name="Du W."/>
            <person name="Huang L."/>
            <person name="Dai X."/>
        </authorList>
    </citation>
    <scope>NUCLEOTIDE SEQUENCE [LARGE SCALE GENOMIC DNA]</scope>
    <source>
        <strain evidence="18 19">2CG4</strain>
    </source>
</reference>
<dbReference type="EC" id="3.4.21.107" evidence="4"/>
<keyword evidence="6" id="KW-0645">Protease</keyword>
<comment type="similarity">
    <text evidence="3">Belongs to the peptidase S1C family.</text>
</comment>
<dbReference type="PRINTS" id="PR00834">
    <property type="entry name" value="PROTEASES2C"/>
</dbReference>
<keyword evidence="8" id="KW-0677">Repeat</keyword>
<evidence type="ECO:0000259" key="17">
    <source>
        <dbReference type="PROSITE" id="PS50106"/>
    </source>
</evidence>
<dbReference type="InterPro" id="IPR036034">
    <property type="entry name" value="PDZ_sf"/>
</dbReference>
<dbReference type="PANTHER" id="PTHR22939:SF130">
    <property type="entry name" value="PERIPLASMIC SERINE ENDOPROTEASE DEGP-LIKE-RELATED"/>
    <property type="match status" value="1"/>
</dbReference>
<keyword evidence="9" id="KW-0574">Periplasm</keyword>
<dbReference type="Gene3D" id="2.30.42.10">
    <property type="match status" value="2"/>
</dbReference>
<dbReference type="SUPFAM" id="SSF50494">
    <property type="entry name" value="Trypsin-like serine proteases"/>
    <property type="match status" value="1"/>
</dbReference>
<gene>
    <name evidence="18" type="ORF">GE300_03695</name>
</gene>
<keyword evidence="10" id="KW-0378">Hydrolase</keyword>
<dbReference type="SMART" id="SM00228">
    <property type="entry name" value="PDZ"/>
    <property type="match status" value="2"/>
</dbReference>
<dbReference type="Proteomes" id="UP000474957">
    <property type="component" value="Unassembled WGS sequence"/>
</dbReference>
<dbReference type="SUPFAM" id="SSF50156">
    <property type="entry name" value="PDZ domain-like"/>
    <property type="match status" value="2"/>
</dbReference>
<evidence type="ECO:0000313" key="19">
    <source>
        <dbReference type="Proteomes" id="UP000474957"/>
    </source>
</evidence>
<dbReference type="AlphaFoldDB" id="A0A6L5YWG9"/>
<comment type="subcellular location">
    <subcellularLocation>
        <location evidence="2">Periplasm</location>
    </subcellularLocation>
</comment>
<accession>A0A6L5YWG9</accession>
<dbReference type="NCBIfam" id="TIGR02037">
    <property type="entry name" value="degP_htrA_DO"/>
    <property type="match status" value="1"/>
</dbReference>
<feature type="active site" description="Charge relay system" evidence="14">
    <location>
        <position position="150"/>
    </location>
</feature>
<keyword evidence="19" id="KW-1185">Reference proteome</keyword>
<feature type="active site" description="Charge relay system" evidence="14">
    <location>
        <position position="224"/>
    </location>
</feature>
<comment type="catalytic activity">
    <reaction evidence="1">
        <text>Acts on substrates that are at least partially unfolded. The cleavage site P1 residue is normally between a pair of hydrophobic residues, such as Val-|-Val.</text>
        <dbReference type="EC" id="3.4.21.107"/>
    </reaction>
</comment>
<name>A0A6L5YWG9_9RHOB</name>
<sequence length="475" mass="49407">MRSDKSLKSVLLAGAVAVAPLATLPAMPALAQAPAAMQSFAPLVEAAKPAVVGVVTEIDAVPEANGIQGFGNMPPEMEEFMRRFFPEERMPRPDMPGQARRGLGSGFIIDKSGVIVTNNHVVAGASKVNVVLDDGTEYEAEVVGTDDRIDIAVLRIETDRDLPTVEWGESDAVRVGDWALAIGNPLGLDGTVTAGIVSARGRDINSGPYDDYLQVDAAINQGNSGGPLFDLNGKVIGVNTAILSTSGGNIGLGFAIPAVQAQMIVADLLDDGKVERGWIGVSIQPVDRDIAESLGLEAAKGALVAEVMPDSPAKAAGLQPGDVILGFNGKDVNEVRDLTRAVAASEIDADAKIEIWRGDEARTLEIRPALLETASAEAPAPAAGPANLDLPDLGLGLESTERGVAVASVEPGSAAAEQGIRPGDVILSVDRTEVPDSAAVTEAIETAKENKRENVLLLVERDGTRRFLTLSLTSA</sequence>
<evidence type="ECO:0000256" key="4">
    <source>
        <dbReference type="ARBA" id="ARBA00013035"/>
    </source>
</evidence>
<feature type="chain" id="PRO_5038599268" description="Probable periplasmic serine endoprotease DegP-like" evidence="16">
    <location>
        <begin position="32"/>
        <end position="475"/>
    </location>
</feature>
<feature type="binding site" evidence="15">
    <location>
        <position position="57"/>
    </location>
    <ligand>
        <name>substrate</name>
    </ligand>
</feature>
<evidence type="ECO:0000256" key="7">
    <source>
        <dbReference type="ARBA" id="ARBA00022729"/>
    </source>
</evidence>
<evidence type="ECO:0000256" key="3">
    <source>
        <dbReference type="ARBA" id="ARBA00010541"/>
    </source>
</evidence>
<evidence type="ECO:0000256" key="9">
    <source>
        <dbReference type="ARBA" id="ARBA00022764"/>
    </source>
</evidence>
<feature type="domain" description="PDZ" evidence="17">
    <location>
        <begin position="393"/>
        <end position="462"/>
    </location>
</feature>
<organism evidence="18 19">
    <name type="scientific">Halovulum marinum</name>
    <dbReference type="NCBI Taxonomy" id="2662447"/>
    <lineage>
        <taxon>Bacteria</taxon>
        <taxon>Pseudomonadati</taxon>
        <taxon>Pseudomonadota</taxon>
        <taxon>Alphaproteobacteria</taxon>
        <taxon>Rhodobacterales</taxon>
        <taxon>Paracoccaceae</taxon>
        <taxon>Halovulum</taxon>
    </lineage>
</organism>
<evidence type="ECO:0000256" key="2">
    <source>
        <dbReference type="ARBA" id="ARBA00004418"/>
    </source>
</evidence>
<keyword evidence="7 16" id="KW-0732">Signal</keyword>
<dbReference type="GO" id="GO:0042597">
    <property type="term" value="C:periplasmic space"/>
    <property type="evidence" value="ECO:0007669"/>
    <property type="project" value="UniProtKB-SubCell"/>
</dbReference>
<evidence type="ECO:0000256" key="8">
    <source>
        <dbReference type="ARBA" id="ARBA00022737"/>
    </source>
</evidence>
<dbReference type="InterPro" id="IPR001478">
    <property type="entry name" value="PDZ"/>
</dbReference>
<comment type="caution">
    <text evidence="18">The sequence shown here is derived from an EMBL/GenBank/DDBJ whole genome shotgun (WGS) entry which is preliminary data.</text>
</comment>
<dbReference type="PANTHER" id="PTHR22939">
    <property type="entry name" value="SERINE PROTEASE FAMILY S1C HTRA-RELATED"/>
    <property type="match status" value="1"/>
</dbReference>
<evidence type="ECO:0000256" key="12">
    <source>
        <dbReference type="ARBA" id="ARBA00023016"/>
    </source>
</evidence>
<dbReference type="InterPro" id="IPR009003">
    <property type="entry name" value="Peptidase_S1_PA"/>
</dbReference>
<evidence type="ECO:0000256" key="6">
    <source>
        <dbReference type="ARBA" id="ARBA00022670"/>
    </source>
</evidence>
<dbReference type="InterPro" id="IPR011782">
    <property type="entry name" value="Pept_S1C_Do"/>
</dbReference>
<feature type="binding site" evidence="15">
    <location>
        <position position="120"/>
    </location>
    <ligand>
        <name>substrate</name>
    </ligand>
</feature>
<dbReference type="Pfam" id="PF13180">
    <property type="entry name" value="PDZ_2"/>
    <property type="match status" value="2"/>
</dbReference>
<feature type="binding site" evidence="15">
    <location>
        <position position="150"/>
    </location>
    <ligand>
        <name>substrate</name>
    </ligand>
</feature>
<evidence type="ECO:0000256" key="11">
    <source>
        <dbReference type="ARBA" id="ARBA00022825"/>
    </source>
</evidence>
<dbReference type="EMBL" id="WIND01000002">
    <property type="protein sequence ID" value="MSU88723.1"/>
    <property type="molecule type" value="Genomic_DNA"/>
</dbReference>
<evidence type="ECO:0000256" key="5">
    <source>
        <dbReference type="ARBA" id="ARBA00013958"/>
    </source>
</evidence>
<feature type="signal peptide" evidence="16">
    <location>
        <begin position="1"/>
        <end position="31"/>
    </location>
</feature>
<feature type="domain" description="PDZ" evidence="17">
    <location>
        <begin position="280"/>
        <end position="347"/>
    </location>
</feature>